<dbReference type="PANTHER" id="PTHR42711">
    <property type="entry name" value="ABC TRANSPORTER ATP-BINDING PROTEIN"/>
    <property type="match status" value="1"/>
</dbReference>
<dbReference type="PANTHER" id="PTHR42711:SF18">
    <property type="entry name" value="ABC TRANSPORTER, ATP-BINDING PROTEIN"/>
    <property type="match status" value="1"/>
</dbReference>
<dbReference type="SMART" id="SM00382">
    <property type="entry name" value="AAA"/>
    <property type="match status" value="1"/>
</dbReference>
<dbReference type="EMBL" id="JACHDO010000001">
    <property type="protein sequence ID" value="MBB5494295.1"/>
    <property type="molecule type" value="Genomic_DNA"/>
</dbReference>
<dbReference type="GO" id="GO:0005886">
    <property type="term" value="C:plasma membrane"/>
    <property type="evidence" value="ECO:0007669"/>
    <property type="project" value="UniProtKB-SubCell"/>
</dbReference>
<evidence type="ECO:0000256" key="2">
    <source>
        <dbReference type="ARBA" id="ARBA00022448"/>
    </source>
</evidence>
<dbReference type="EC" id="3.6.3.-" evidence="7"/>
<keyword evidence="5" id="KW-0046">Antibiotic resistance</keyword>
<dbReference type="PROSITE" id="PS50893">
    <property type="entry name" value="ABC_TRANSPORTER_2"/>
    <property type="match status" value="1"/>
</dbReference>
<name>A0A840WR07_9ACTN</name>
<dbReference type="InterPro" id="IPR027417">
    <property type="entry name" value="P-loop_NTPase"/>
</dbReference>
<dbReference type="InterPro" id="IPR003439">
    <property type="entry name" value="ABC_transporter-like_ATP-bd"/>
</dbReference>
<protein>
    <submittedName>
        <fullName evidence="7">Fluoroquinolone transport system ATP-binding protein</fullName>
        <ecNumber evidence="7">3.6.3.-</ecNumber>
    </submittedName>
</protein>
<evidence type="ECO:0000313" key="8">
    <source>
        <dbReference type="Proteomes" id="UP000579647"/>
    </source>
</evidence>
<reference evidence="7 8" key="1">
    <citation type="submission" date="2020-08" db="EMBL/GenBank/DDBJ databases">
        <title>Sequencing the genomes of 1000 actinobacteria strains.</title>
        <authorList>
            <person name="Klenk H.-P."/>
        </authorList>
    </citation>
    <scope>NUCLEOTIDE SEQUENCE [LARGE SCALE GENOMIC DNA]</scope>
    <source>
        <strain evidence="7 8">DSM 44598</strain>
    </source>
</reference>
<keyword evidence="4 7" id="KW-0067">ATP-binding</keyword>
<evidence type="ECO:0000256" key="5">
    <source>
        <dbReference type="ARBA" id="ARBA00023251"/>
    </source>
</evidence>
<organism evidence="7 8">
    <name type="scientific">Nocardiopsis metallicus</name>
    <dbReference type="NCBI Taxonomy" id="179819"/>
    <lineage>
        <taxon>Bacteria</taxon>
        <taxon>Bacillati</taxon>
        <taxon>Actinomycetota</taxon>
        <taxon>Actinomycetes</taxon>
        <taxon>Streptosporangiales</taxon>
        <taxon>Nocardiopsidaceae</taxon>
        <taxon>Nocardiopsis</taxon>
    </lineage>
</organism>
<dbReference type="Proteomes" id="UP000579647">
    <property type="component" value="Unassembled WGS sequence"/>
</dbReference>
<dbReference type="InterPro" id="IPR017871">
    <property type="entry name" value="ABC_transporter-like_CS"/>
</dbReference>
<gene>
    <name evidence="7" type="ORF">HNR07_005432</name>
</gene>
<evidence type="ECO:0000256" key="1">
    <source>
        <dbReference type="ARBA" id="ARBA00004202"/>
    </source>
</evidence>
<dbReference type="Pfam" id="PF00005">
    <property type="entry name" value="ABC_tran"/>
    <property type="match status" value="1"/>
</dbReference>
<dbReference type="GO" id="GO:0016887">
    <property type="term" value="F:ATP hydrolysis activity"/>
    <property type="evidence" value="ECO:0007669"/>
    <property type="project" value="InterPro"/>
</dbReference>
<dbReference type="Gene3D" id="3.40.50.300">
    <property type="entry name" value="P-loop containing nucleotide triphosphate hydrolases"/>
    <property type="match status" value="1"/>
</dbReference>
<dbReference type="CDD" id="cd03230">
    <property type="entry name" value="ABC_DR_subfamily_A"/>
    <property type="match status" value="1"/>
</dbReference>
<dbReference type="SUPFAM" id="SSF52540">
    <property type="entry name" value="P-loop containing nucleoside triphosphate hydrolases"/>
    <property type="match status" value="1"/>
</dbReference>
<dbReference type="InterPro" id="IPR003593">
    <property type="entry name" value="AAA+_ATPase"/>
</dbReference>
<keyword evidence="7" id="KW-0378">Hydrolase</keyword>
<dbReference type="PROSITE" id="PS00211">
    <property type="entry name" value="ABC_TRANSPORTER_1"/>
    <property type="match status" value="1"/>
</dbReference>
<sequence length="292" mass="31696">MAEAVGADEVISVADLSVRYRGAEGDAVRQMDFTVTAGEVFGFLGPSGAGKSTVQRVLTRLLRGYEGSVSVLGRPLTEWGRGYYEQIGVGFELPAEFTRLTARENLEAFASLYRGPAADPAGLLERVDLAEAADQRLSTFSKGMRMRLSLARALLNRPRLLFLDEPTSGQDPVRAARLREVVRAEADRGATVFLTTHDMRTAEDLCDRLAFVVDGRIAAVDTPDGFRRRYGHPGVVAEYVTGGRTRRRTFGLADLGAGGELSDLVASGAVTTLHTREATLDDVFAEVTRVRL</sequence>
<proteinExistence type="predicted"/>
<dbReference type="InterPro" id="IPR050763">
    <property type="entry name" value="ABC_transporter_ATP-binding"/>
</dbReference>
<feature type="domain" description="ABC transporter" evidence="6">
    <location>
        <begin position="11"/>
        <end position="239"/>
    </location>
</feature>
<keyword evidence="3" id="KW-0547">Nucleotide-binding</keyword>
<evidence type="ECO:0000313" key="7">
    <source>
        <dbReference type="EMBL" id="MBB5494295.1"/>
    </source>
</evidence>
<accession>A0A840WR07</accession>
<dbReference type="RefSeq" id="WP_184367561.1">
    <property type="nucleotide sequence ID" value="NZ_BAAAKM010000059.1"/>
</dbReference>
<evidence type="ECO:0000256" key="4">
    <source>
        <dbReference type="ARBA" id="ARBA00022840"/>
    </source>
</evidence>
<evidence type="ECO:0000256" key="3">
    <source>
        <dbReference type="ARBA" id="ARBA00022741"/>
    </source>
</evidence>
<dbReference type="GO" id="GO:0005524">
    <property type="term" value="F:ATP binding"/>
    <property type="evidence" value="ECO:0007669"/>
    <property type="project" value="UniProtKB-KW"/>
</dbReference>
<dbReference type="AlphaFoldDB" id="A0A840WR07"/>
<comment type="caution">
    <text evidence="7">The sequence shown here is derived from an EMBL/GenBank/DDBJ whole genome shotgun (WGS) entry which is preliminary data.</text>
</comment>
<keyword evidence="8" id="KW-1185">Reference proteome</keyword>
<comment type="subcellular location">
    <subcellularLocation>
        <location evidence="1">Cell membrane</location>
        <topology evidence="1">Peripheral membrane protein</topology>
    </subcellularLocation>
</comment>
<dbReference type="GO" id="GO:0046677">
    <property type="term" value="P:response to antibiotic"/>
    <property type="evidence" value="ECO:0007669"/>
    <property type="project" value="UniProtKB-KW"/>
</dbReference>
<evidence type="ECO:0000259" key="6">
    <source>
        <dbReference type="PROSITE" id="PS50893"/>
    </source>
</evidence>
<keyword evidence="2" id="KW-0813">Transport</keyword>